<accession>B6K497</accession>
<dbReference type="InterPro" id="IPR032633">
    <property type="entry name" value="ThiJ-like"/>
</dbReference>
<dbReference type="PANTHER" id="PTHR43068">
    <property type="entry name" value="SLR1854 PROTEIN"/>
    <property type="match status" value="1"/>
</dbReference>
<keyword evidence="2" id="KW-1185">Reference proteome</keyword>
<reference evidence="1 2" key="1">
    <citation type="journal article" date="2011" name="Science">
        <title>Comparative functional genomics of the fission yeasts.</title>
        <authorList>
            <person name="Rhind N."/>
            <person name="Chen Z."/>
            <person name="Yassour M."/>
            <person name="Thompson D.A."/>
            <person name="Haas B.J."/>
            <person name="Habib N."/>
            <person name="Wapinski I."/>
            <person name="Roy S."/>
            <person name="Lin M.F."/>
            <person name="Heiman D.I."/>
            <person name="Young S.K."/>
            <person name="Furuya K."/>
            <person name="Guo Y."/>
            <person name="Pidoux A."/>
            <person name="Chen H.M."/>
            <person name="Robbertse B."/>
            <person name="Goldberg J.M."/>
            <person name="Aoki K."/>
            <person name="Bayne E.H."/>
            <person name="Berlin A.M."/>
            <person name="Desjardins C.A."/>
            <person name="Dobbs E."/>
            <person name="Dukaj L."/>
            <person name="Fan L."/>
            <person name="FitzGerald M.G."/>
            <person name="French C."/>
            <person name="Gujja S."/>
            <person name="Hansen K."/>
            <person name="Keifenheim D."/>
            <person name="Levin J.Z."/>
            <person name="Mosher R.A."/>
            <person name="Mueller C.A."/>
            <person name="Pfiffner J."/>
            <person name="Priest M."/>
            <person name="Russ C."/>
            <person name="Smialowska A."/>
            <person name="Swoboda P."/>
            <person name="Sykes S.M."/>
            <person name="Vaughn M."/>
            <person name="Vengrova S."/>
            <person name="Yoder R."/>
            <person name="Zeng Q."/>
            <person name="Allshire R."/>
            <person name="Baulcombe D."/>
            <person name="Birren B.W."/>
            <person name="Brown W."/>
            <person name="Ekwall K."/>
            <person name="Kellis M."/>
            <person name="Leatherwood J."/>
            <person name="Levin H."/>
            <person name="Margalit H."/>
            <person name="Martienssen R."/>
            <person name="Nieduszynski C.A."/>
            <person name="Spatafora J.W."/>
            <person name="Friedman N."/>
            <person name="Dalgaard J.Z."/>
            <person name="Baumann P."/>
            <person name="Niki H."/>
            <person name="Regev A."/>
            <person name="Nusbaum C."/>
        </authorList>
    </citation>
    <scope>NUCLEOTIDE SEQUENCE [LARGE SCALE GENOMIC DNA]</scope>
    <source>
        <strain evidence="2">yFS275 / FY16936</strain>
    </source>
</reference>
<gene>
    <name evidence="1" type="ORF">SJAG_03450</name>
</gene>
<name>B6K497_SCHJY</name>
<dbReference type="PANTHER" id="PTHR43068:SF1">
    <property type="entry name" value="SLR1854 PROTEIN"/>
    <property type="match status" value="1"/>
</dbReference>
<dbReference type="SUPFAM" id="SSF52317">
    <property type="entry name" value="Class I glutamine amidotransferase-like"/>
    <property type="match status" value="1"/>
</dbReference>
<protein>
    <recommendedName>
        <fullName evidence="3">DJ-1/PfpI family protein</fullName>
    </recommendedName>
</protein>
<organism evidence="1 2">
    <name type="scientific">Schizosaccharomyces japonicus (strain yFS275 / FY16936)</name>
    <name type="common">Fission yeast</name>
    <dbReference type="NCBI Taxonomy" id="402676"/>
    <lineage>
        <taxon>Eukaryota</taxon>
        <taxon>Fungi</taxon>
        <taxon>Dikarya</taxon>
        <taxon>Ascomycota</taxon>
        <taxon>Taphrinomycotina</taxon>
        <taxon>Schizosaccharomycetes</taxon>
        <taxon>Schizosaccharomycetales</taxon>
        <taxon>Schizosaccharomycetaceae</taxon>
        <taxon>Schizosaccharomyces</taxon>
    </lineage>
</organism>
<dbReference type="InterPro" id="IPR029062">
    <property type="entry name" value="Class_I_gatase-like"/>
</dbReference>
<evidence type="ECO:0008006" key="3">
    <source>
        <dbReference type="Google" id="ProtNLM"/>
    </source>
</evidence>
<dbReference type="OMA" id="TPLYMER"/>
<dbReference type="VEuPathDB" id="FungiDB:SJAG_03450"/>
<dbReference type="AlphaFoldDB" id="B6K497"/>
<dbReference type="OrthoDB" id="543156at2759"/>
<dbReference type="Gene3D" id="3.40.50.880">
    <property type="match status" value="1"/>
</dbReference>
<dbReference type="Proteomes" id="UP000001744">
    <property type="component" value="Unassembled WGS sequence"/>
</dbReference>
<dbReference type="STRING" id="402676.B6K497"/>
<dbReference type="eggNOG" id="ENOG502R0B6">
    <property type="taxonomic scope" value="Eukaryota"/>
</dbReference>
<dbReference type="HOGENOM" id="CLU_1042656_0_0_1"/>
<dbReference type="Pfam" id="PF17124">
    <property type="entry name" value="ThiJ_like"/>
    <property type="match status" value="1"/>
</dbReference>
<dbReference type="RefSeq" id="XP_002174597.1">
    <property type="nucleotide sequence ID" value="XM_002174561.2"/>
</dbReference>
<dbReference type="JaponicusDB" id="SJAG_03450"/>
<proteinExistence type="predicted"/>
<evidence type="ECO:0000313" key="1">
    <source>
        <dbReference type="EMBL" id="EEB08304.1"/>
    </source>
</evidence>
<dbReference type="EMBL" id="KE651167">
    <property type="protein sequence ID" value="EEB08304.1"/>
    <property type="molecule type" value="Genomic_DNA"/>
</dbReference>
<evidence type="ECO:0000313" key="2">
    <source>
        <dbReference type="Proteomes" id="UP000001744"/>
    </source>
</evidence>
<dbReference type="GeneID" id="7051648"/>
<sequence length="267" mass="30173">MSMHIVRDETVTPSVLLPYSSSLWVPVPTEKPGKKTRTLKACIVMPEAGYDVTEVAQPWQRFIKHGMFVYFVAPHGRVPQADQQQLSGWRSWIVGVDAETREIYGRMSTTDEFLKPFDLFDPHFTFTDYDLVYIPGGTDPCVYELMEMSRLTELLAQYIPLTSRVSGYHVLAATAQGALAVVKAAGNLDLKTTTTPLYLERTSYLSGLTKPEAYLSAMIPSEKYVAGPMAKEWVYEDEKYFYISARHSGDIGLLCKEIFRAQHRIHG</sequence>